<dbReference type="SUPFAM" id="SSF56219">
    <property type="entry name" value="DNase I-like"/>
    <property type="match status" value="1"/>
</dbReference>
<sequence length="230" mass="26033">MTPQGVVGKHNGSIAAFVRETWANNIVVWKNAKDGTRIWLRLGNAFQRLLFLCIVYATPQGSPYADNSLFEHICQEIGEAMNLGGVLLARDFNARTGTNIDFIDCSQLADVLLVPHAIKDTLPNNMLERQNRDTVRAGWHRIKRLEVNCDEKYSGHKDAHSDHRPLVLTITQQWQTPRVQKKAIKHLPRFKYDTAKAVEFSRSVQHNIGVWAIPDVLDASDVQTTVNLLQ</sequence>
<proteinExistence type="predicted"/>
<dbReference type="Gene3D" id="3.60.10.10">
    <property type="entry name" value="Endonuclease/exonuclease/phosphatase"/>
    <property type="match status" value="1"/>
</dbReference>
<accession>A0ABP0T7U7</accession>
<dbReference type="InterPro" id="IPR036691">
    <property type="entry name" value="Endo/exonu/phosph_ase_sf"/>
</dbReference>
<name>A0ABP0T7U7_9BRYO</name>
<keyword evidence="2" id="KW-1185">Reference proteome</keyword>
<dbReference type="EMBL" id="OZ019893">
    <property type="protein sequence ID" value="CAK9189574.1"/>
    <property type="molecule type" value="Genomic_DNA"/>
</dbReference>
<evidence type="ECO:0000313" key="1">
    <source>
        <dbReference type="EMBL" id="CAK9189574.1"/>
    </source>
</evidence>
<evidence type="ECO:0008006" key="3">
    <source>
        <dbReference type="Google" id="ProtNLM"/>
    </source>
</evidence>
<organism evidence="1 2">
    <name type="scientific">Sphagnum troendelagicum</name>
    <dbReference type="NCBI Taxonomy" id="128251"/>
    <lineage>
        <taxon>Eukaryota</taxon>
        <taxon>Viridiplantae</taxon>
        <taxon>Streptophyta</taxon>
        <taxon>Embryophyta</taxon>
        <taxon>Bryophyta</taxon>
        <taxon>Sphagnophytina</taxon>
        <taxon>Sphagnopsida</taxon>
        <taxon>Sphagnales</taxon>
        <taxon>Sphagnaceae</taxon>
        <taxon>Sphagnum</taxon>
    </lineage>
</organism>
<gene>
    <name evidence="1" type="ORF">CSSPTR1EN2_LOCUS225</name>
</gene>
<evidence type="ECO:0000313" key="2">
    <source>
        <dbReference type="Proteomes" id="UP001497512"/>
    </source>
</evidence>
<dbReference type="Proteomes" id="UP001497512">
    <property type="component" value="Chromosome 1"/>
</dbReference>
<reference evidence="1 2" key="1">
    <citation type="submission" date="2024-02" db="EMBL/GenBank/DDBJ databases">
        <authorList>
            <consortium name="ELIXIR-Norway"/>
            <consortium name="Elixir Norway"/>
        </authorList>
    </citation>
    <scope>NUCLEOTIDE SEQUENCE [LARGE SCALE GENOMIC DNA]</scope>
</reference>
<protein>
    <recommendedName>
        <fullName evidence="3">Endonuclease/exonuclease/phosphatase domain-containing protein</fullName>
    </recommendedName>
</protein>